<keyword evidence="1" id="KW-0732">Signal</keyword>
<organism evidence="3 4">
    <name type="scientific">Sphaerochaeta associata</name>
    <dbReference type="NCBI Taxonomy" id="1129264"/>
    <lineage>
        <taxon>Bacteria</taxon>
        <taxon>Pseudomonadati</taxon>
        <taxon>Spirochaetota</taxon>
        <taxon>Spirochaetia</taxon>
        <taxon>Spirochaetales</taxon>
        <taxon>Sphaerochaetaceae</taxon>
        <taxon>Sphaerochaeta</taxon>
    </lineage>
</organism>
<evidence type="ECO:0000313" key="3">
    <source>
        <dbReference type="EMBL" id="UOM50828.1"/>
    </source>
</evidence>
<sequence length="253" mass="28501">MKRMFTSLILVLFTCSLVLAAVPAGYVMAKVMEIQSSDTSALDLRLTLIEPNGQMRERRIQTLSQTKEGLTSSLTVFLSPENVRNTRFLSIEQQGGRTEQWIYLPALKRSRRIGSSEEGGSFMGSDFSYSDMASTTYDEKEADHLLLDEDATSWRIQSTPFAQKTYGKTITVVEKATYLPLRVEFYDLDGKTLVKTLVTEETDTVEGKPITKILTMKTEASGHATRLEMLQTRFDIPLSSGYFTLKFLETGRL</sequence>
<dbReference type="RefSeq" id="WP_244772213.1">
    <property type="nucleotide sequence ID" value="NZ_CP094929.1"/>
</dbReference>
<dbReference type="Gene3D" id="2.50.20.10">
    <property type="entry name" value="Lipoprotein localisation LolA/LolB/LppX"/>
    <property type="match status" value="1"/>
</dbReference>
<dbReference type="InterPro" id="IPR033399">
    <property type="entry name" value="TP_0789-like"/>
</dbReference>
<gene>
    <name evidence="3" type="ORF">MUG09_14795</name>
</gene>
<dbReference type="CDD" id="cd16329">
    <property type="entry name" value="LolA_like"/>
    <property type="match status" value="1"/>
</dbReference>
<evidence type="ECO:0000313" key="4">
    <source>
        <dbReference type="Proteomes" id="UP000829708"/>
    </source>
</evidence>
<dbReference type="Pfam" id="PF17131">
    <property type="entry name" value="LolA_like"/>
    <property type="match status" value="1"/>
</dbReference>
<feature type="signal peptide" evidence="1">
    <location>
        <begin position="1"/>
        <end position="20"/>
    </location>
</feature>
<proteinExistence type="predicted"/>
<dbReference type="Proteomes" id="UP000829708">
    <property type="component" value="Chromosome"/>
</dbReference>
<feature type="domain" description="Uncharacterized protein TP-0789" evidence="2">
    <location>
        <begin position="71"/>
        <end position="250"/>
    </location>
</feature>
<reference evidence="4" key="1">
    <citation type="journal article" date="2024" name="J Bioinform Genom">
        <title>Complete genome sequence of the type strain bacterium Sphaerochaeta associata GLS2t (VKM B-2742)t.</title>
        <authorList>
            <person name="Troshina O.Y."/>
            <person name="Tepeeva A.N."/>
            <person name="Arzamasceva V.O."/>
            <person name="Whitman W.B."/>
            <person name="Varghese N."/>
            <person name="Shapiro N."/>
            <person name="Woyke T."/>
            <person name="Kripides N.C."/>
            <person name="Vasilenko O.V."/>
        </authorList>
    </citation>
    <scope>NUCLEOTIDE SEQUENCE [LARGE SCALE GENOMIC DNA]</scope>
    <source>
        <strain evidence="4">GLS2T</strain>
    </source>
</reference>
<keyword evidence="4" id="KW-1185">Reference proteome</keyword>
<accession>A0ABY4D968</accession>
<name>A0ABY4D968_9SPIR</name>
<evidence type="ECO:0000256" key="1">
    <source>
        <dbReference type="SAM" id="SignalP"/>
    </source>
</evidence>
<feature type="chain" id="PRO_5046682219" evidence="1">
    <location>
        <begin position="21"/>
        <end position="253"/>
    </location>
</feature>
<keyword evidence="3" id="KW-0449">Lipoprotein</keyword>
<dbReference type="EMBL" id="CP094929">
    <property type="protein sequence ID" value="UOM50828.1"/>
    <property type="molecule type" value="Genomic_DNA"/>
</dbReference>
<evidence type="ECO:0000259" key="2">
    <source>
        <dbReference type="Pfam" id="PF17131"/>
    </source>
</evidence>
<protein>
    <submittedName>
        <fullName evidence="3">Outer membrane lipoprotein-sorting protein</fullName>
    </submittedName>
</protein>